<reference evidence="3" key="1">
    <citation type="submission" date="2021-12" db="EMBL/GenBank/DDBJ databases">
        <title>Convergent genome expansion in fungi linked to evolution of root-endophyte symbiosis.</title>
        <authorList>
            <consortium name="DOE Joint Genome Institute"/>
            <person name="Ke Y.-H."/>
            <person name="Bonito G."/>
            <person name="Liao H.-L."/>
            <person name="Looney B."/>
            <person name="Rojas-Flechas A."/>
            <person name="Nash J."/>
            <person name="Hameed K."/>
            <person name="Schadt C."/>
            <person name="Martin F."/>
            <person name="Crous P.W."/>
            <person name="Miettinen O."/>
            <person name="Magnuson J.K."/>
            <person name="Labbe J."/>
            <person name="Jacobson D."/>
            <person name="Doktycz M.J."/>
            <person name="Veneault-Fourrey C."/>
            <person name="Kuo A."/>
            <person name="Mondo S."/>
            <person name="Calhoun S."/>
            <person name="Riley R."/>
            <person name="Ohm R."/>
            <person name="LaButti K."/>
            <person name="Andreopoulos B."/>
            <person name="Pangilinan J."/>
            <person name="Nolan M."/>
            <person name="Tritt A."/>
            <person name="Clum A."/>
            <person name="Lipzen A."/>
            <person name="Daum C."/>
            <person name="Barry K."/>
            <person name="Grigoriev I.V."/>
            <person name="Vilgalys R."/>
        </authorList>
    </citation>
    <scope>NUCLEOTIDE SEQUENCE</scope>
    <source>
        <strain evidence="3">PMI_201</strain>
    </source>
</reference>
<feature type="region of interest" description="Disordered" evidence="1">
    <location>
        <begin position="1"/>
        <end position="22"/>
    </location>
</feature>
<evidence type="ECO:0000256" key="1">
    <source>
        <dbReference type="SAM" id="MobiDB-lite"/>
    </source>
</evidence>
<dbReference type="Pfam" id="PF21831">
    <property type="entry name" value="DUF6891"/>
    <property type="match status" value="1"/>
</dbReference>
<evidence type="ECO:0000259" key="2">
    <source>
        <dbReference type="Pfam" id="PF21831"/>
    </source>
</evidence>
<dbReference type="Proteomes" id="UP001201262">
    <property type="component" value="Unassembled WGS sequence"/>
</dbReference>
<comment type="caution">
    <text evidence="3">The sequence shown here is derived from an EMBL/GenBank/DDBJ whole genome shotgun (WGS) entry which is preliminary data.</text>
</comment>
<sequence length="244" mass="27437">MKPTPSSTPGPSSNSGIILDIPDQGPEDLLEAQNTARVWLQRGYSSLENIIEDLHDYFSLDADNNPNPSIGRFAEYLLHDRLQEQAGWLDDEQADMEKLIEAYKTLEKEGIVARANFTCCGTCGNAEIGGEAENGQVGYCYFHEQDTDRCIEWGGLCLRYGVIGDDYNDKEKRMAMGNRVAKVLEDSGLEVEWDRNPERVIDLPNFKWQVRLYEGARVEDEESGDKDADDIGIPLKVNIREAVN</sequence>
<evidence type="ECO:0000313" key="4">
    <source>
        <dbReference type="Proteomes" id="UP001201262"/>
    </source>
</evidence>
<proteinExistence type="predicted"/>
<dbReference type="RefSeq" id="XP_046077125.1">
    <property type="nucleotide sequence ID" value="XM_046215270.1"/>
</dbReference>
<organism evidence="3 4">
    <name type="scientific">Talaromyces proteolyticus</name>
    <dbReference type="NCBI Taxonomy" id="1131652"/>
    <lineage>
        <taxon>Eukaryota</taxon>
        <taxon>Fungi</taxon>
        <taxon>Dikarya</taxon>
        <taxon>Ascomycota</taxon>
        <taxon>Pezizomycotina</taxon>
        <taxon>Eurotiomycetes</taxon>
        <taxon>Eurotiomycetidae</taxon>
        <taxon>Eurotiales</taxon>
        <taxon>Trichocomaceae</taxon>
        <taxon>Talaromyces</taxon>
        <taxon>Talaromyces sect. Bacilispori</taxon>
    </lineage>
</organism>
<feature type="compositionally biased region" description="Low complexity" evidence="1">
    <location>
        <begin position="1"/>
        <end position="16"/>
    </location>
</feature>
<accession>A0AAD4KZW4</accession>
<dbReference type="InterPro" id="IPR054186">
    <property type="entry name" value="DUF6891"/>
</dbReference>
<feature type="domain" description="DUF6891" evidence="2">
    <location>
        <begin position="31"/>
        <end position="212"/>
    </location>
</feature>
<name>A0AAD4KZW4_9EURO</name>
<evidence type="ECO:0000313" key="3">
    <source>
        <dbReference type="EMBL" id="KAH8704107.1"/>
    </source>
</evidence>
<dbReference type="AlphaFoldDB" id="A0AAD4KZW4"/>
<protein>
    <recommendedName>
        <fullName evidence="2">DUF6891 domain-containing protein</fullName>
    </recommendedName>
</protein>
<keyword evidence="4" id="KW-1185">Reference proteome</keyword>
<gene>
    <name evidence="3" type="ORF">BGW36DRAFT_370602</name>
</gene>
<dbReference type="GeneID" id="70245557"/>
<dbReference type="EMBL" id="JAJTJA010000002">
    <property type="protein sequence ID" value="KAH8704107.1"/>
    <property type="molecule type" value="Genomic_DNA"/>
</dbReference>